<accession>A0ABY9N9Y1</accession>
<reference evidence="1 2" key="1">
    <citation type="journal article" date="2023" name="Access Microbiol">
        <title>The genome of a steinernematid-associated Pseudomonas piscis bacterium encodes the biosynthesis of insect toxins.</title>
        <authorList>
            <person name="Awori R.M."/>
            <person name="Hendre P."/>
            <person name="Amugune N.O."/>
        </authorList>
    </citation>
    <scope>NUCLEOTIDE SEQUENCE [LARGE SCALE GENOMIC DNA]</scope>
    <source>
        <strain evidence="1 2">75</strain>
    </source>
</reference>
<protein>
    <submittedName>
        <fullName evidence="1">Uncharacterized protein</fullName>
    </submittedName>
</protein>
<proteinExistence type="predicted"/>
<evidence type="ECO:0000313" key="1">
    <source>
        <dbReference type="EMBL" id="WMN15281.1"/>
    </source>
</evidence>
<sequence>MPNTTKYVIKYKLNGERRFEFAQLETGTAEEALTALLALHGQSDDVISDVSVSKAL</sequence>
<evidence type="ECO:0000313" key="2">
    <source>
        <dbReference type="Proteomes" id="UP001237292"/>
    </source>
</evidence>
<organism evidence="1 2">
    <name type="scientific">Pseudomonas piscis</name>
    <dbReference type="NCBI Taxonomy" id="2614538"/>
    <lineage>
        <taxon>Bacteria</taxon>
        <taxon>Pseudomonadati</taxon>
        <taxon>Pseudomonadota</taxon>
        <taxon>Gammaproteobacteria</taxon>
        <taxon>Pseudomonadales</taxon>
        <taxon>Pseudomonadaceae</taxon>
        <taxon>Pseudomonas</taxon>
    </lineage>
</organism>
<dbReference type="RefSeq" id="WP_022639120.1">
    <property type="nucleotide sequence ID" value="NZ_AVOY01000012.1"/>
</dbReference>
<dbReference type="Proteomes" id="UP001237292">
    <property type="component" value="Chromosome"/>
</dbReference>
<gene>
    <name evidence="1" type="ORF">QL104_18095</name>
</gene>
<keyword evidence="2" id="KW-1185">Reference proteome</keyword>
<dbReference type="EMBL" id="CP133164">
    <property type="protein sequence ID" value="WMN15281.1"/>
    <property type="molecule type" value="Genomic_DNA"/>
</dbReference>
<name>A0ABY9N9Y1_9PSED</name>